<feature type="region of interest" description="Disordered" evidence="1">
    <location>
        <begin position="1"/>
        <end position="34"/>
    </location>
</feature>
<proteinExistence type="predicted"/>
<keyword evidence="2" id="KW-1133">Transmembrane helix</keyword>
<organism evidence="3 4">
    <name type="scientific">Gymnopus androsaceus JB14</name>
    <dbReference type="NCBI Taxonomy" id="1447944"/>
    <lineage>
        <taxon>Eukaryota</taxon>
        <taxon>Fungi</taxon>
        <taxon>Dikarya</taxon>
        <taxon>Basidiomycota</taxon>
        <taxon>Agaricomycotina</taxon>
        <taxon>Agaricomycetes</taxon>
        <taxon>Agaricomycetidae</taxon>
        <taxon>Agaricales</taxon>
        <taxon>Marasmiineae</taxon>
        <taxon>Omphalotaceae</taxon>
        <taxon>Gymnopus</taxon>
    </lineage>
</organism>
<evidence type="ECO:0000256" key="2">
    <source>
        <dbReference type="SAM" id="Phobius"/>
    </source>
</evidence>
<dbReference type="InterPro" id="IPR014807">
    <property type="entry name" value="Coa1"/>
</dbReference>
<dbReference type="OrthoDB" id="2100652at2759"/>
<dbReference type="GO" id="GO:0005743">
    <property type="term" value="C:mitochondrial inner membrane"/>
    <property type="evidence" value="ECO:0007669"/>
    <property type="project" value="TreeGrafter"/>
</dbReference>
<protein>
    <submittedName>
        <fullName evidence="3">DUF1783-domain-containing protein</fullName>
    </submittedName>
</protein>
<keyword evidence="2" id="KW-0472">Membrane</keyword>
<name>A0A6A4HUN2_9AGAR</name>
<dbReference type="Proteomes" id="UP000799118">
    <property type="component" value="Unassembled WGS sequence"/>
</dbReference>
<reference evidence="3" key="1">
    <citation type="journal article" date="2019" name="Environ. Microbiol.">
        <title>Fungal ecological strategies reflected in gene transcription - a case study of two litter decomposers.</title>
        <authorList>
            <person name="Barbi F."/>
            <person name="Kohler A."/>
            <person name="Barry K."/>
            <person name="Baskaran P."/>
            <person name="Daum C."/>
            <person name="Fauchery L."/>
            <person name="Ihrmark K."/>
            <person name="Kuo A."/>
            <person name="LaButti K."/>
            <person name="Lipzen A."/>
            <person name="Morin E."/>
            <person name="Grigoriev I.V."/>
            <person name="Henrissat B."/>
            <person name="Lindahl B."/>
            <person name="Martin F."/>
        </authorList>
    </citation>
    <scope>NUCLEOTIDE SEQUENCE</scope>
    <source>
        <strain evidence="3">JB14</strain>
    </source>
</reference>
<gene>
    <name evidence="3" type="ORF">BT96DRAFT_796743</name>
</gene>
<accession>A0A6A4HUN2</accession>
<evidence type="ECO:0000256" key="1">
    <source>
        <dbReference type="SAM" id="MobiDB-lite"/>
    </source>
</evidence>
<sequence length="163" mass="18161">PPPPDAPSVSVYTGTSRPRPYHLKHPPPQSRALPRLKSPYPPIILFSLLGISLWALFITYVTNQEKMSSSVVKGIVKELRGDSGLSLRQSLGDAIRMQGEWWLNGDPWVRGNISTMQGNIDLSFRVRGTKGAGTVYFTSIRRDKGLPFEILRFKVISDDGKVI</sequence>
<dbReference type="GO" id="GO:0033617">
    <property type="term" value="P:mitochondrial respiratory chain complex IV assembly"/>
    <property type="evidence" value="ECO:0007669"/>
    <property type="project" value="InterPro"/>
</dbReference>
<feature type="transmembrane region" description="Helical" evidence="2">
    <location>
        <begin position="43"/>
        <end position="61"/>
    </location>
</feature>
<dbReference type="AlphaFoldDB" id="A0A6A4HUN2"/>
<dbReference type="PANTHER" id="PTHR28523">
    <property type="entry name" value="CYTOCHROME C OXIDASE ASSEMBLY FACTOR 1"/>
    <property type="match status" value="1"/>
</dbReference>
<dbReference type="InterPro" id="IPR042432">
    <property type="entry name" value="Coa1_fungi"/>
</dbReference>
<keyword evidence="4" id="KW-1185">Reference proteome</keyword>
<dbReference type="PANTHER" id="PTHR28523:SF1">
    <property type="entry name" value="CYTOCHROME C OXIDASE ASSEMBLY FACTOR 1"/>
    <property type="match status" value="1"/>
</dbReference>
<evidence type="ECO:0000313" key="3">
    <source>
        <dbReference type="EMBL" id="KAE9400405.1"/>
    </source>
</evidence>
<evidence type="ECO:0000313" key="4">
    <source>
        <dbReference type="Proteomes" id="UP000799118"/>
    </source>
</evidence>
<keyword evidence="2" id="KW-0812">Transmembrane</keyword>
<dbReference type="EMBL" id="ML769457">
    <property type="protein sequence ID" value="KAE9400405.1"/>
    <property type="molecule type" value="Genomic_DNA"/>
</dbReference>
<feature type="non-terminal residue" evidence="3">
    <location>
        <position position="1"/>
    </location>
</feature>
<dbReference type="Pfam" id="PF08695">
    <property type="entry name" value="Coa1"/>
    <property type="match status" value="1"/>
</dbReference>
<feature type="non-terminal residue" evidence="3">
    <location>
        <position position="163"/>
    </location>
</feature>